<protein>
    <submittedName>
        <fullName evidence="2">Uncharacterized protein</fullName>
    </submittedName>
</protein>
<evidence type="ECO:0000313" key="1">
    <source>
        <dbReference type="Proteomes" id="UP000887580"/>
    </source>
</evidence>
<proteinExistence type="predicted"/>
<dbReference type="Proteomes" id="UP000887580">
    <property type="component" value="Unplaced"/>
</dbReference>
<evidence type="ECO:0000313" key="2">
    <source>
        <dbReference type="WBParaSite" id="PS1159_v2.g8668.t1"/>
    </source>
</evidence>
<sequence>MGDSKGPTLENVMAKITDEDIKKLAAFVAVKADIEKHVKDVNFEPLIRIVDDSLRGRSMPWNLMQTHIHIKTTEFVKNSTLNEKFMRQVERVYSNNFIFL</sequence>
<organism evidence="1 2">
    <name type="scientific">Panagrolaimus sp. PS1159</name>
    <dbReference type="NCBI Taxonomy" id="55785"/>
    <lineage>
        <taxon>Eukaryota</taxon>
        <taxon>Metazoa</taxon>
        <taxon>Ecdysozoa</taxon>
        <taxon>Nematoda</taxon>
        <taxon>Chromadorea</taxon>
        <taxon>Rhabditida</taxon>
        <taxon>Tylenchina</taxon>
        <taxon>Panagrolaimomorpha</taxon>
        <taxon>Panagrolaimoidea</taxon>
        <taxon>Panagrolaimidae</taxon>
        <taxon>Panagrolaimus</taxon>
    </lineage>
</organism>
<accession>A0AC35GUJ2</accession>
<name>A0AC35GUJ2_9BILA</name>
<dbReference type="WBParaSite" id="PS1159_v2.g8668.t1">
    <property type="protein sequence ID" value="PS1159_v2.g8668.t1"/>
    <property type="gene ID" value="PS1159_v2.g8668"/>
</dbReference>
<reference evidence="2" key="1">
    <citation type="submission" date="2022-11" db="UniProtKB">
        <authorList>
            <consortium name="WormBaseParasite"/>
        </authorList>
    </citation>
    <scope>IDENTIFICATION</scope>
</reference>